<dbReference type="STRING" id="366522.GCA_001548055_00130"/>
<dbReference type="EMBL" id="DLUG01000099">
    <property type="protein sequence ID" value="DAB36663.1"/>
    <property type="molecule type" value="Genomic_DNA"/>
</dbReference>
<dbReference type="Gene3D" id="3.40.190.10">
    <property type="entry name" value="Periplasmic binding protein-like II"/>
    <property type="match status" value="1"/>
</dbReference>
<evidence type="ECO:0000313" key="5">
    <source>
        <dbReference type="EMBL" id="DAB36663.1"/>
    </source>
</evidence>
<dbReference type="InterPro" id="IPR030868">
    <property type="entry name" value="MqnA"/>
</dbReference>
<dbReference type="Pfam" id="PF02621">
    <property type="entry name" value="VitK2_biosynth"/>
    <property type="match status" value="2"/>
</dbReference>
<evidence type="ECO:0000256" key="1">
    <source>
        <dbReference type="ARBA" id="ARBA00004863"/>
    </source>
</evidence>
<proteinExistence type="inferred from homology"/>
<comment type="catalytic activity">
    <reaction evidence="4">
        <text>chorismate = 3-[(1-carboxyvinyl)-oxy]benzoate + H2O</text>
        <dbReference type="Rhea" id="RHEA:40051"/>
        <dbReference type="ChEBI" id="CHEBI:15377"/>
        <dbReference type="ChEBI" id="CHEBI:29748"/>
        <dbReference type="ChEBI" id="CHEBI:76981"/>
        <dbReference type="EC" id="4.2.1.151"/>
    </reaction>
</comment>
<dbReference type="AlphaFoldDB" id="A0A2D3WJF7"/>
<dbReference type="HAMAP" id="MF_00995">
    <property type="entry name" value="MqnA"/>
    <property type="match status" value="1"/>
</dbReference>
<evidence type="ECO:0000313" key="6">
    <source>
        <dbReference type="Proteomes" id="UP000231638"/>
    </source>
</evidence>
<comment type="function">
    <text evidence="4">Catalyzes the dehydration of chorismate into 3-[(1-carboxyvinyl)oxy]benzoate, a step in the biosynthesis of menaquinone (MK, vitamin K2).</text>
</comment>
<evidence type="ECO:0000256" key="4">
    <source>
        <dbReference type="HAMAP-Rule" id="MF_00995"/>
    </source>
</evidence>
<dbReference type="InterPro" id="IPR003773">
    <property type="entry name" value="Menaquinone_biosynth"/>
</dbReference>
<protein>
    <recommendedName>
        <fullName evidence="4">Chorismate dehydratase</fullName>
        <ecNumber evidence="4">4.2.1.151</ecNumber>
    </recommendedName>
    <alternativeName>
        <fullName evidence="4">Menaquinone biosynthetic enzyme MqnA</fullName>
    </alternativeName>
</protein>
<dbReference type="EC" id="4.2.1.151" evidence="4"/>
<keyword evidence="3 4" id="KW-0456">Lyase</keyword>
<gene>
    <name evidence="4" type="primary">mqnA</name>
    <name evidence="5" type="ORF">CFH80_03710</name>
</gene>
<dbReference type="GO" id="GO:0009234">
    <property type="term" value="P:menaquinone biosynthetic process"/>
    <property type="evidence" value="ECO:0007669"/>
    <property type="project" value="UniProtKB-UniRule"/>
</dbReference>
<reference evidence="5 6" key="1">
    <citation type="journal article" date="2017" name="Front. Microbiol.">
        <title>Comparative Genomic Analysis of the Class Epsilonproteobacteria and Proposed Reclassification to Epsilonbacteraeota (phyl. nov.).</title>
        <authorList>
            <person name="Waite D.W."/>
            <person name="Vanwonterghem I."/>
            <person name="Rinke C."/>
            <person name="Parks D.H."/>
            <person name="Zhang Y."/>
            <person name="Takai K."/>
            <person name="Sievert S.M."/>
            <person name="Simon J."/>
            <person name="Campbell B.J."/>
            <person name="Hanson T.E."/>
            <person name="Woyke T."/>
            <person name="Klotz M.G."/>
            <person name="Hugenholtz P."/>
        </authorList>
    </citation>
    <scope>NUCLEOTIDE SEQUENCE [LARGE SCALE GENOMIC DNA]</scope>
    <source>
        <strain evidence="5">UBA11420</strain>
    </source>
</reference>
<comment type="caution">
    <text evidence="5">The sequence shown here is derived from an EMBL/GenBank/DDBJ whole genome shotgun (WGS) entry which is preliminary data.</text>
</comment>
<dbReference type="Proteomes" id="UP000231638">
    <property type="component" value="Unassembled WGS sequence"/>
</dbReference>
<keyword evidence="2 4" id="KW-0474">Menaquinone biosynthesis</keyword>
<evidence type="ECO:0000256" key="3">
    <source>
        <dbReference type="ARBA" id="ARBA00023239"/>
    </source>
</evidence>
<evidence type="ECO:0000256" key="2">
    <source>
        <dbReference type="ARBA" id="ARBA00022428"/>
    </source>
</evidence>
<organism evidence="5 6">
    <name type="scientific">Sulfurospirillum cavolei</name>
    <dbReference type="NCBI Taxonomy" id="366522"/>
    <lineage>
        <taxon>Bacteria</taxon>
        <taxon>Pseudomonadati</taxon>
        <taxon>Campylobacterota</taxon>
        <taxon>Epsilonproteobacteria</taxon>
        <taxon>Campylobacterales</taxon>
        <taxon>Sulfurospirillaceae</taxon>
        <taxon>Sulfurospirillum</taxon>
    </lineage>
</organism>
<dbReference type="GO" id="GO:0016836">
    <property type="term" value="F:hydro-lyase activity"/>
    <property type="evidence" value="ECO:0007669"/>
    <property type="project" value="UniProtKB-UniRule"/>
</dbReference>
<comment type="similarity">
    <text evidence="4">Belongs to the MqnA/MqnD family. MqnA subfamily.</text>
</comment>
<sequence length="230" mass="26446">MVFGKIDYINLLPFHVFLKKSSLPNAFKRSCEHQKDVPSVINRKLRKRKVDAAFISSIESKRKTVTPLNVGIVAQKNVKSVIIAQGMRKTDPASATSNMLCRVLGLEGEVFIGDRALKLYLQNPTAYVDLAEVWHTRTHLPFVFARFCVNRHQTFYKKLAKRFIKAPIKIPRYVLETYASERAISARDIREYLKLISYTIATKEQKALSLFLKKSRFLDTHFVSKESHAD</sequence>
<dbReference type="SUPFAM" id="SSF53850">
    <property type="entry name" value="Periplasmic binding protein-like II"/>
    <property type="match status" value="1"/>
</dbReference>
<comment type="pathway">
    <text evidence="1 4">Quinol/quinone metabolism; menaquinone biosynthesis.</text>
</comment>
<name>A0A2D3WJF7_9BACT</name>
<dbReference type="PANTHER" id="PTHR37690:SF1">
    <property type="entry name" value="CHORISMATE DEHYDRATASE"/>
    <property type="match status" value="1"/>
</dbReference>
<dbReference type="PANTHER" id="PTHR37690">
    <property type="entry name" value="CHORISMATE DEHYDRATASE"/>
    <property type="match status" value="1"/>
</dbReference>
<dbReference type="UniPathway" id="UPA00079"/>
<accession>A0A2D3WJF7</accession>